<protein>
    <submittedName>
        <fullName evidence="2">Uncharacterized protein</fullName>
    </submittedName>
</protein>
<keyword evidence="1" id="KW-0812">Transmembrane</keyword>
<keyword evidence="1" id="KW-1133">Transmembrane helix</keyword>
<evidence type="ECO:0000313" key="2">
    <source>
        <dbReference type="EMBL" id="MBX63579.1"/>
    </source>
</evidence>
<name>A0A2P2Q9N5_RHIMU</name>
<organism evidence="2">
    <name type="scientific">Rhizophora mucronata</name>
    <name type="common">Asiatic mangrove</name>
    <dbReference type="NCBI Taxonomy" id="61149"/>
    <lineage>
        <taxon>Eukaryota</taxon>
        <taxon>Viridiplantae</taxon>
        <taxon>Streptophyta</taxon>
        <taxon>Embryophyta</taxon>
        <taxon>Tracheophyta</taxon>
        <taxon>Spermatophyta</taxon>
        <taxon>Magnoliopsida</taxon>
        <taxon>eudicotyledons</taxon>
        <taxon>Gunneridae</taxon>
        <taxon>Pentapetalae</taxon>
        <taxon>rosids</taxon>
        <taxon>fabids</taxon>
        <taxon>Malpighiales</taxon>
        <taxon>Rhizophoraceae</taxon>
        <taxon>Rhizophora</taxon>
    </lineage>
</organism>
<feature type="transmembrane region" description="Helical" evidence="1">
    <location>
        <begin position="20"/>
        <end position="41"/>
    </location>
</feature>
<accession>A0A2P2Q9N5</accession>
<dbReference type="EMBL" id="GGEC01083095">
    <property type="protein sequence ID" value="MBX63579.1"/>
    <property type="molecule type" value="Transcribed_RNA"/>
</dbReference>
<reference evidence="2" key="1">
    <citation type="submission" date="2018-02" db="EMBL/GenBank/DDBJ databases">
        <title>Rhizophora mucronata_Transcriptome.</title>
        <authorList>
            <person name="Meera S.P."/>
            <person name="Sreeshan A."/>
            <person name="Augustine A."/>
        </authorList>
    </citation>
    <scope>NUCLEOTIDE SEQUENCE</scope>
    <source>
        <tissue evidence="2">Leaf</tissue>
    </source>
</reference>
<dbReference type="AlphaFoldDB" id="A0A2P2Q9N5"/>
<evidence type="ECO:0000256" key="1">
    <source>
        <dbReference type="SAM" id="Phobius"/>
    </source>
</evidence>
<proteinExistence type="predicted"/>
<sequence length="44" mass="5229">MCLKFILLSLTFYMSSLDWLCHACLCILPYFLLYVVFTFSIENI</sequence>
<keyword evidence="1" id="KW-0472">Membrane</keyword>